<name>A0A0R4IN13_DANRE</name>
<evidence type="ECO:0000313" key="5">
    <source>
        <dbReference type="ZFIN" id="ZDB-GENE-050420-355"/>
    </source>
</evidence>
<dbReference type="AlphaFoldDB" id="A0A0R4IN13"/>
<dbReference type="KEGG" id="dre:100008037"/>
<accession>A0A0R4IN13</accession>
<accession>A0A8M1NH83</accession>
<dbReference type="GeneID" id="100008037"/>
<protein>
    <submittedName>
        <fullName evidence="2">Si:ch211-227e10.6</fullName>
    </submittedName>
    <submittedName>
        <fullName evidence="4">Uncharacterized protein LOC100008037</fullName>
    </submittedName>
</protein>
<dbReference type="Bgee" id="ENSDARG00000102215">
    <property type="expression patterns" value="Expressed in zone of skin and 1 other cell type or tissue"/>
</dbReference>
<dbReference type="RefSeq" id="NP_001121772.1">
    <property type="nucleotide sequence ID" value="NM_001128300.1"/>
</dbReference>
<reference evidence="2" key="2">
    <citation type="submission" date="2015-11" db="UniProtKB">
        <authorList>
            <consortium name="Ensembl"/>
        </authorList>
    </citation>
    <scope>IDENTIFICATION</scope>
    <source>
        <strain evidence="2">Tuebingen</strain>
    </source>
</reference>
<feature type="region of interest" description="Disordered" evidence="1">
    <location>
        <begin position="1"/>
        <end position="45"/>
    </location>
</feature>
<evidence type="ECO:0000313" key="2">
    <source>
        <dbReference type="Ensembl" id="ENSDARP00000135299"/>
    </source>
</evidence>
<evidence type="ECO:0000313" key="4">
    <source>
        <dbReference type="RefSeq" id="NP_001121772.1"/>
    </source>
</evidence>
<feature type="compositionally biased region" description="Low complexity" evidence="1">
    <location>
        <begin position="17"/>
        <end position="30"/>
    </location>
</feature>
<organism evidence="2">
    <name type="scientific">Danio rerio</name>
    <name type="common">Zebrafish</name>
    <name type="synonym">Brachydanio rerio</name>
    <dbReference type="NCBI Taxonomy" id="7955"/>
    <lineage>
        <taxon>Eukaryota</taxon>
        <taxon>Metazoa</taxon>
        <taxon>Chordata</taxon>
        <taxon>Craniata</taxon>
        <taxon>Vertebrata</taxon>
        <taxon>Euteleostomi</taxon>
        <taxon>Actinopterygii</taxon>
        <taxon>Neopterygii</taxon>
        <taxon>Teleostei</taxon>
        <taxon>Ostariophysi</taxon>
        <taxon>Cypriniformes</taxon>
        <taxon>Danionidae</taxon>
        <taxon>Danioninae</taxon>
        <taxon>Danio</taxon>
    </lineage>
</organism>
<dbReference type="AGR" id="ZFIN:ZDB-GENE-050420-355"/>
<evidence type="ECO:0000256" key="1">
    <source>
        <dbReference type="SAM" id="MobiDB-lite"/>
    </source>
</evidence>
<feature type="compositionally biased region" description="Basic and acidic residues" evidence="1">
    <location>
        <begin position="1"/>
        <end position="15"/>
    </location>
</feature>
<reference evidence="2 3" key="1">
    <citation type="journal article" date="2013" name="Nature">
        <title>The zebrafish reference genome sequence and its relationship to the human genome.</title>
        <authorList>
            <consortium name="Genome Reference Consortium Zebrafish"/>
            <person name="Howe K."/>
            <person name="Clark M.D."/>
            <person name="Torroja C.F."/>
            <person name="Torrance J."/>
            <person name="Berthelot C."/>
            <person name="Muffato M."/>
            <person name="Collins J.E."/>
            <person name="Humphray S."/>
            <person name="McLaren K."/>
            <person name="Matthews L."/>
            <person name="McLaren S."/>
            <person name="Sealy I."/>
            <person name="Caccamo M."/>
            <person name="Churcher C."/>
            <person name="Scott C."/>
            <person name="Barrett J.C."/>
            <person name="Koch R."/>
            <person name="Rauch G.J."/>
            <person name="White S."/>
            <person name="Chow W."/>
            <person name="Kilian B."/>
            <person name="Quintais L.T."/>
            <person name="Guerra-Assuncao J.A."/>
            <person name="Zhou Y."/>
            <person name="Gu Y."/>
            <person name="Yen J."/>
            <person name="Vogel J.H."/>
            <person name="Eyre T."/>
            <person name="Redmond S."/>
            <person name="Banerjee R."/>
            <person name="Chi J."/>
            <person name="Fu B."/>
            <person name="Langley E."/>
            <person name="Maguire S.F."/>
            <person name="Laird G.K."/>
            <person name="Lloyd D."/>
            <person name="Kenyon E."/>
            <person name="Donaldson S."/>
            <person name="Sehra H."/>
            <person name="Almeida-King J."/>
            <person name="Loveland J."/>
            <person name="Trevanion S."/>
            <person name="Jones M."/>
            <person name="Quail M."/>
            <person name="Willey D."/>
            <person name="Hunt A."/>
            <person name="Burton J."/>
            <person name="Sims S."/>
            <person name="McLay K."/>
            <person name="Plumb B."/>
            <person name="Davis J."/>
            <person name="Clee C."/>
            <person name="Oliver K."/>
            <person name="Clark R."/>
            <person name="Riddle C."/>
            <person name="Elliot D."/>
            <person name="Eliott D."/>
            <person name="Threadgold G."/>
            <person name="Harden G."/>
            <person name="Ware D."/>
            <person name="Begum S."/>
            <person name="Mortimore B."/>
            <person name="Mortimer B."/>
            <person name="Kerry G."/>
            <person name="Heath P."/>
            <person name="Phillimore B."/>
            <person name="Tracey A."/>
            <person name="Corby N."/>
            <person name="Dunn M."/>
            <person name="Johnson C."/>
            <person name="Wood J."/>
            <person name="Clark S."/>
            <person name="Pelan S."/>
            <person name="Griffiths G."/>
            <person name="Smith M."/>
            <person name="Glithero R."/>
            <person name="Howden P."/>
            <person name="Barker N."/>
            <person name="Lloyd C."/>
            <person name="Stevens C."/>
            <person name="Harley J."/>
            <person name="Holt K."/>
            <person name="Panagiotidis G."/>
            <person name="Lovell J."/>
            <person name="Beasley H."/>
            <person name="Henderson C."/>
            <person name="Gordon D."/>
            <person name="Auger K."/>
            <person name="Wright D."/>
            <person name="Collins J."/>
            <person name="Raisen C."/>
            <person name="Dyer L."/>
            <person name="Leung K."/>
            <person name="Robertson L."/>
            <person name="Ambridge K."/>
            <person name="Leongamornlert D."/>
            <person name="McGuire S."/>
            <person name="Gilderthorp R."/>
            <person name="Griffiths C."/>
            <person name="Manthravadi D."/>
            <person name="Nichol S."/>
            <person name="Barker G."/>
            <person name="Whitehead S."/>
            <person name="Kay M."/>
            <person name="Brown J."/>
            <person name="Murnane C."/>
            <person name="Gray E."/>
            <person name="Humphries M."/>
            <person name="Sycamore N."/>
            <person name="Barker D."/>
            <person name="Saunders D."/>
            <person name="Wallis J."/>
            <person name="Babbage A."/>
            <person name="Hammond S."/>
            <person name="Mashreghi-Mohammadi M."/>
            <person name="Barr L."/>
            <person name="Martin S."/>
            <person name="Wray P."/>
            <person name="Ellington A."/>
            <person name="Matthews N."/>
            <person name="Ellwood M."/>
            <person name="Woodmansey R."/>
            <person name="Clark G."/>
            <person name="Cooper J."/>
            <person name="Cooper J."/>
            <person name="Tromans A."/>
            <person name="Grafham D."/>
            <person name="Skuce C."/>
            <person name="Pandian R."/>
            <person name="Andrews R."/>
            <person name="Harrison E."/>
            <person name="Kimberley A."/>
            <person name="Garnett J."/>
            <person name="Fosker N."/>
            <person name="Hall R."/>
            <person name="Garner P."/>
            <person name="Kelly D."/>
            <person name="Bird C."/>
            <person name="Palmer S."/>
            <person name="Gehring I."/>
            <person name="Berger A."/>
            <person name="Dooley C.M."/>
            <person name="Ersan-Urun Z."/>
            <person name="Eser C."/>
            <person name="Geiger H."/>
            <person name="Geisler M."/>
            <person name="Karotki L."/>
            <person name="Kirn A."/>
            <person name="Konantz J."/>
            <person name="Konantz M."/>
            <person name="Oberlander M."/>
            <person name="Rudolph-Geiger S."/>
            <person name="Teucke M."/>
            <person name="Lanz C."/>
            <person name="Raddatz G."/>
            <person name="Osoegawa K."/>
            <person name="Zhu B."/>
            <person name="Rapp A."/>
            <person name="Widaa S."/>
            <person name="Langford C."/>
            <person name="Yang F."/>
            <person name="Schuster S.C."/>
            <person name="Carter N.P."/>
            <person name="Harrow J."/>
            <person name="Ning Z."/>
            <person name="Herrero J."/>
            <person name="Searle S.M."/>
            <person name="Enright A."/>
            <person name="Geisler R."/>
            <person name="Plasterk R.H."/>
            <person name="Lee C."/>
            <person name="Westerfield M."/>
            <person name="de Jong P.J."/>
            <person name="Zon L.I."/>
            <person name="Postlethwait J.H."/>
            <person name="Nusslein-Volhard C."/>
            <person name="Hubbard T.J."/>
            <person name="Roest Crollius H."/>
            <person name="Rogers J."/>
            <person name="Stemple D.L."/>
        </authorList>
    </citation>
    <scope>NUCLEOTIDE SEQUENCE [LARGE SCALE GENOMIC DNA]</scope>
    <source>
        <strain evidence="2">Tuebingen</strain>
    </source>
</reference>
<dbReference type="ZFIN" id="ZDB-GENE-050420-355">
    <property type="gene designation" value="si:ch211-227e10.6"/>
</dbReference>
<keyword evidence="3" id="KW-1185">Reference proteome</keyword>
<dbReference type="Proteomes" id="UP000000437">
    <property type="component" value="Chromosome 4"/>
</dbReference>
<evidence type="ECO:0000313" key="3">
    <source>
        <dbReference type="Proteomes" id="UP000000437"/>
    </source>
</evidence>
<gene>
    <name evidence="2 4 5" type="primary">si:ch211-227e10.6</name>
</gene>
<reference evidence="4" key="3">
    <citation type="submission" date="2025-04" db="UniProtKB">
        <authorList>
            <consortium name="RefSeq"/>
        </authorList>
    </citation>
    <scope>IDENTIFICATION</scope>
    <source>
        <strain evidence="4">Tuebingen</strain>
    </source>
</reference>
<dbReference type="Ensembl" id="ENSDART00000162477.2">
    <property type="protein sequence ID" value="ENSDARP00000135299.1"/>
    <property type="gene ID" value="ENSDARG00000102215.2"/>
</dbReference>
<dbReference type="GeneTree" id="ENSGT01150000286927"/>
<dbReference type="EMBL" id="BX640461">
    <property type="status" value="NOT_ANNOTATED_CDS"/>
    <property type="molecule type" value="Genomic_DNA"/>
</dbReference>
<sequence>MAEERVKDSLSEKHSVRSGSCVSSSVSLKSDCSKNGVPPDLREKTPSSVKRFFHLVKSKHPPSNLREKTPSSAERYFVFYVLVTSGWTLQGPHHLI</sequence>
<proteinExistence type="predicted"/>